<dbReference type="RefSeq" id="WP_205740457.1">
    <property type="nucleotide sequence ID" value="NZ_ML142898.1"/>
</dbReference>
<dbReference type="InterPro" id="IPR028087">
    <property type="entry name" value="Tad_N"/>
</dbReference>
<keyword evidence="1" id="KW-0812">Transmembrane</keyword>
<gene>
    <name evidence="3" type="ORF">CLV30_102164</name>
</gene>
<name>A0A2P8EBD3_9ACTN</name>
<keyword evidence="1" id="KW-0472">Membrane</keyword>
<evidence type="ECO:0000313" key="3">
    <source>
        <dbReference type="EMBL" id="PSL06776.1"/>
    </source>
</evidence>
<sequence length="150" mass="16074">MIRRLRARVGVGRAESGAISAMIITMLLMLFVLAGLVVDGGFALNAREKVYDDAEQAARAAANQIDIEHLRATGEVVIMQAAAVQRAEQYMSERGYAPGRVNVDVGAGEVTVWAERTVDTSLLQLIMIDEYNVEGQATSRPAVGITGEAP</sequence>
<dbReference type="EMBL" id="PYGE01000002">
    <property type="protein sequence ID" value="PSL06776.1"/>
    <property type="molecule type" value="Genomic_DNA"/>
</dbReference>
<keyword evidence="1" id="KW-1133">Transmembrane helix</keyword>
<feature type="transmembrane region" description="Helical" evidence="1">
    <location>
        <begin position="21"/>
        <end position="44"/>
    </location>
</feature>
<protein>
    <submittedName>
        <fullName evidence="3">Putative Flp pilus-assembly TadE/G-like protein</fullName>
    </submittedName>
</protein>
<evidence type="ECO:0000313" key="4">
    <source>
        <dbReference type="Proteomes" id="UP000243528"/>
    </source>
</evidence>
<accession>A0A2P8EBD3</accession>
<feature type="domain" description="Putative Flp pilus-assembly TadG-like N-terminal" evidence="2">
    <location>
        <begin position="17"/>
        <end position="63"/>
    </location>
</feature>
<organism evidence="3 4">
    <name type="scientific">Haloactinopolyspora alba</name>
    <dbReference type="NCBI Taxonomy" id="648780"/>
    <lineage>
        <taxon>Bacteria</taxon>
        <taxon>Bacillati</taxon>
        <taxon>Actinomycetota</taxon>
        <taxon>Actinomycetes</taxon>
        <taxon>Jiangellales</taxon>
        <taxon>Jiangellaceae</taxon>
        <taxon>Haloactinopolyspora</taxon>
    </lineage>
</organism>
<reference evidence="3 4" key="1">
    <citation type="submission" date="2018-03" db="EMBL/GenBank/DDBJ databases">
        <title>Genomic Encyclopedia of Archaeal and Bacterial Type Strains, Phase II (KMG-II): from individual species to whole genera.</title>
        <authorList>
            <person name="Goeker M."/>
        </authorList>
    </citation>
    <scope>NUCLEOTIDE SEQUENCE [LARGE SCALE GENOMIC DNA]</scope>
    <source>
        <strain evidence="3 4">DSM 45211</strain>
    </source>
</reference>
<dbReference type="AlphaFoldDB" id="A0A2P8EBD3"/>
<evidence type="ECO:0000259" key="2">
    <source>
        <dbReference type="Pfam" id="PF13400"/>
    </source>
</evidence>
<proteinExistence type="predicted"/>
<dbReference type="Proteomes" id="UP000243528">
    <property type="component" value="Unassembled WGS sequence"/>
</dbReference>
<comment type="caution">
    <text evidence="3">The sequence shown here is derived from an EMBL/GenBank/DDBJ whole genome shotgun (WGS) entry which is preliminary data.</text>
</comment>
<dbReference type="Pfam" id="PF13400">
    <property type="entry name" value="Tad"/>
    <property type="match status" value="1"/>
</dbReference>
<evidence type="ECO:0000256" key="1">
    <source>
        <dbReference type="SAM" id="Phobius"/>
    </source>
</evidence>
<keyword evidence="4" id="KW-1185">Reference proteome</keyword>